<reference evidence="1 2" key="1">
    <citation type="submission" date="2019-08" db="EMBL/GenBank/DDBJ databases">
        <authorList>
            <person name="Peeters C."/>
        </authorList>
    </citation>
    <scope>NUCLEOTIDE SEQUENCE [LARGE SCALE GENOMIC DNA]</scope>
    <source>
        <strain evidence="1 2">LMG 31113</strain>
    </source>
</reference>
<evidence type="ECO:0000313" key="2">
    <source>
        <dbReference type="Proteomes" id="UP000382577"/>
    </source>
</evidence>
<sequence length="296" mass="33290">MTSGNVAPTETAPAFDELVDPDDIETQVKTTLEREFSHLPLEAKALYLDNLNVRVKQKIPSLVQHLESLPPEQKSTISAFEEVLKKIQNQNTDPKMDLVGDYTKYIVAISELVTKINHLMKSGAEGKNNINGREILRELDKFCVKWGKDSRPLAKYDNLEDAKRVAGRFRAGTVEVVKANDGYEVRFSFSKLIPIAEAVNSPLAVINNLKAGKSPLHGGLDNDAFDILRQVHGKDMNNHVLQTVQLATQEVQKTHQTDVETLTHEMDRALKWLDNIGMAHSQHMSKWTETMLAFLH</sequence>
<name>A0A5E4SPV6_9BURK</name>
<dbReference type="InterPro" id="IPR036708">
    <property type="entry name" value="BipD-like_sf"/>
</dbReference>
<dbReference type="SUPFAM" id="SSF140693">
    <property type="entry name" value="IpaD-like"/>
    <property type="match status" value="1"/>
</dbReference>
<accession>A0A5E4SPV6</accession>
<gene>
    <name evidence="1" type="ORF">PFI31113_00901</name>
</gene>
<dbReference type="EMBL" id="CABPRW010000002">
    <property type="protein sequence ID" value="VVD76943.1"/>
    <property type="molecule type" value="Genomic_DNA"/>
</dbReference>
<protein>
    <submittedName>
        <fullName evidence="1">Uncharacterized protein</fullName>
    </submittedName>
</protein>
<evidence type="ECO:0000313" key="1">
    <source>
        <dbReference type="EMBL" id="VVD76943.1"/>
    </source>
</evidence>
<organism evidence="1 2">
    <name type="scientific">Pandoraea fibrosis</name>
    <dbReference type="NCBI Taxonomy" id="1891094"/>
    <lineage>
        <taxon>Bacteria</taxon>
        <taxon>Pseudomonadati</taxon>
        <taxon>Pseudomonadota</taxon>
        <taxon>Betaproteobacteria</taxon>
        <taxon>Burkholderiales</taxon>
        <taxon>Burkholderiaceae</taxon>
        <taxon>Pandoraea</taxon>
    </lineage>
</organism>
<dbReference type="Proteomes" id="UP000382577">
    <property type="component" value="Unassembled WGS sequence"/>
</dbReference>
<dbReference type="Gene3D" id="1.20.1710.10">
    <property type="entry name" value="IpaD-like"/>
    <property type="match status" value="1"/>
</dbReference>
<proteinExistence type="predicted"/>
<dbReference type="AlphaFoldDB" id="A0A5E4SPV6"/>